<dbReference type="InterPro" id="IPR002347">
    <property type="entry name" value="SDR_fam"/>
</dbReference>
<gene>
    <name evidence="3" type="ORF">EH165_01610</name>
</gene>
<dbReference type="FunFam" id="3.40.50.720:FF:000084">
    <property type="entry name" value="Short-chain dehydrogenase reductase"/>
    <property type="match status" value="1"/>
</dbReference>
<proteinExistence type="inferred from homology"/>
<dbReference type="InterPro" id="IPR036291">
    <property type="entry name" value="NAD(P)-bd_dom_sf"/>
</dbReference>
<dbReference type="OrthoDB" id="517007at2"/>
<dbReference type="Pfam" id="PF13561">
    <property type="entry name" value="adh_short_C2"/>
    <property type="match status" value="1"/>
</dbReference>
<comment type="similarity">
    <text evidence="1">Belongs to the short-chain dehydrogenases/reductases (SDR) family.</text>
</comment>
<dbReference type="PROSITE" id="PS00061">
    <property type="entry name" value="ADH_SHORT"/>
    <property type="match status" value="1"/>
</dbReference>
<dbReference type="AlphaFoldDB" id="A0A3G8ZSK6"/>
<dbReference type="Proteomes" id="UP000268084">
    <property type="component" value="Chromosome"/>
</dbReference>
<protein>
    <submittedName>
        <fullName evidence="3">SDR family oxidoreductase</fullName>
    </submittedName>
</protein>
<dbReference type="PRINTS" id="PR00081">
    <property type="entry name" value="GDHRDH"/>
</dbReference>
<dbReference type="PANTHER" id="PTHR42760">
    <property type="entry name" value="SHORT-CHAIN DEHYDROGENASES/REDUCTASES FAMILY MEMBER"/>
    <property type="match status" value="1"/>
</dbReference>
<name>A0A3G8ZSK6_9ACTN</name>
<dbReference type="InterPro" id="IPR020904">
    <property type="entry name" value="Sc_DH/Rdtase_CS"/>
</dbReference>
<sequence length="262" mass="26651">MGAGPGPARTPCGGDDVSGGSVLITGAGNGIGASTALAFGAAGRDVVVTDVDPGAAQVVAHQITDAGGHATFHGLDVGDSAAWHKLAADLEKENRLPSVLVNNAFQQVWGAAHELAEADWESQISVNLTSIYRSVRAFHAGLVKHGGSIVNVSSVHAIAARPSRPAYAAAKGGIVSLTRQLSVDYAPEVRVNCVIPGSIETRIWSAAQGTDRELAASIISLGRLGRPEEVASVILFLASDAASYITGASIVVDGGQSTWAAV</sequence>
<accession>A0A3G8ZSK6</accession>
<dbReference type="Gene3D" id="3.40.50.720">
    <property type="entry name" value="NAD(P)-binding Rossmann-like Domain"/>
    <property type="match status" value="1"/>
</dbReference>
<dbReference type="PRINTS" id="PR00080">
    <property type="entry name" value="SDRFAMILY"/>
</dbReference>
<evidence type="ECO:0000313" key="4">
    <source>
        <dbReference type="Proteomes" id="UP000268084"/>
    </source>
</evidence>
<dbReference type="EMBL" id="CP034170">
    <property type="protein sequence ID" value="AZI57056.1"/>
    <property type="molecule type" value="Genomic_DNA"/>
</dbReference>
<dbReference type="SUPFAM" id="SSF51735">
    <property type="entry name" value="NAD(P)-binding Rossmann-fold domains"/>
    <property type="match status" value="1"/>
</dbReference>
<evidence type="ECO:0000256" key="1">
    <source>
        <dbReference type="ARBA" id="ARBA00006484"/>
    </source>
</evidence>
<dbReference type="GO" id="GO:0016616">
    <property type="term" value="F:oxidoreductase activity, acting on the CH-OH group of donors, NAD or NADP as acceptor"/>
    <property type="evidence" value="ECO:0007669"/>
    <property type="project" value="TreeGrafter"/>
</dbReference>
<organism evidence="3 4">
    <name type="scientific">Nakamurella antarctica</name>
    <dbReference type="NCBI Taxonomy" id="1902245"/>
    <lineage>
        <taxon>Bacteria</taxon>
        <taxon>Bacillati</taxon>
        <taxon>Actinomycetota</taxon>
        <taxon>Actinomycetes</taxon>
        <taxon>Nakamurellales</taxon>
        <taxon>Nakamurellaceae</taxon>
        <taxon>Nakamurella</taxon>
    </lineage>
</organism>
<reference evidence="3 4" key="2">
    <citation type="submission" date="2018-12" db="EMBL/GenBank/DDBJ databases">
        <title>Nakamurella antarcticus sp. nov., isolated from Antarctica South Shetland Islands soil.</title>
        <authorList>
            <person name="Peng F."/>
        </authorList>
    </citation>
    <scope>NUCLEOTIDE SEQUENCE [LARGE SCALE GENOMIC DNA]</scope>
    <source>
        <strain evidence="3 4">S14-144</strain>
    </source>
</reference>
<dbReference type="KEGG" id="nak:EH165_01610"/>
<evidence type="ECO:0000313" key="3">
    <source>
        <dbReference type="EMBL" id="AZI57056.1"/>
    </source>
</evidence>
<reference evidence="3 4" key="1">
    <citation type="submission" date="2018-11" db="EMBL/GenBank/DDBJ databases">
        <authorList>
            <person name="Da X."/>
        </authorList>
    </citation>
    <scope>NUCLEOTIDE SEQUENCE [LARGE SCALE GENOMIC DNA]</scope>
    <source>
        <strain evidence="3 4">S14-144</strain>
    </source>
</reference>
<evidence type="ECO:0000256" key="2">
    <source>
        <dbReference type="ARBA" id="ARBA00023002"/>
    </source>
</evidence>
<keyword evidence="2" id="KW-0560">Oxidoreductase</keyword>
<dbReference type="CDD" id="cd05233">
    <property type="entry name" value="SDR_c"/>
    <property type="match status" value="1"/>
</dbReference>
<keyword evidence="4" id="KW-1185">Reference proteome</keyword>